<dbReference type="PANTHER" id="PTHR34580">
    <property type="match status" value="1"/>
</dbReference>
<evidence type="ECO:0000313" key="4">
    <source>
        <dbReference type="EMBL" id="RVT82938.1"/>
    </source>
</evidence>
<dbReference type="Gene3D" id="1.10.10.10">
    <property type="entry name" value="Winged helix-like DNA-binding domain superfamily/Winged helix DNA-binding domain"/>
    <property type="match status" value="1"/>
</dbReference>
<dbReference type="InterPro" id="IPR013196">
    <property type="entry name" value="HTH_11"/>
</dbReference>
<dbReference type="PROSITE" id="PS51000">
    <property type="entry name" value="HTH_DEOR_2"/>
    <property type="match status" value="1"/>
</dbReference>
<accession>A0A3S2XRJ8</accession>
<dbReference type="Pfam" id="PF13280">
    <property type="entry name" value="WYL"/>
    <property type="match status" value="1"/>
</dbReference>
<dbReference type="Pfam" id="PF08279">
    <property type="entry name" value="HTH_11"/>
    <property type="match status" value="1"/>
</dbReference>
<keyword evidence="5" id="KW-1185">Reference proteome</keyword>
<feature type="domain" description="HTH deoR-type" evidence="3">
    <location>
        <begin position="2"/>
        <end position="62"/>
    </location>
</feature>
<gene>
    <name evidence="4" type="ORF">EOD73_15335</name>
</gene>
<dbReference type="Proteomes" id="UP000288587">
    <property type="component" value="Unassembled WGS sequence"/>
</dbReference>
<evidence type="ECO:0000256" key="2">
    <source>
        <dbReference type="ARBA" id="ARBA00023163"/>
    </source>
</evidence>
<dbReference type="PROSITE" id="PS52050">
    <property type="entry name" value="WYL"/>
    <property type="match status" value="1"/>
</dbReference>
<dbReference type="InterPro" id="IPR036390">
    <property type="entry name" value="WH_DNA-bd_sf"/>
</dbReference>
<dbReference type="PANTHER" id="PTHR34580:SF1">
    <property type="entry name" value="PROTEIN PAFC"/>
    <property type="match status" value="1"/>
</dbReference>
<dbReference type="AlphaFoldDB" id="A0A3S2XRJ8"/>
<dbReference type="InterPro" id="IPR028349">
    <property type="entry name" value="PafC-like"/>
</dbReference>
<evidence type="ECO:0000256" key="1">
    <source>
        <dbReference type="ARBA" id="ARBA00023015"/>
    </source>
</evidence>
<dbReference type="GO" id="GO:0003700">
    <property type="term" value="F:DNA-binding transcription factor activity"/>
    <property type="evidence" value="ECO:0007669"/>
    <property type="project" value="InterPro"/>
</dbReference>
<keyword evidence="1" id="KW-0805">Transcription regulation</keyword>
<evidence type="ECO:0000313" key="5">
    <source>
        <dbReference type="Proteomes" id="UP000288587"/>
    </source>
</evidence>
<dbReference type="InterPro" id="IPR051534">
    <property type="entry name" value="CBASS_pafABC_assoc_protein"/>
</dbReference>
<dbReference type="EMBL" id="SACM01000005">
    <property type="protein sequence ID" value="RVT82938.1"/>
    <property type="molecule type" value="Genomic_DNA"/>
</dbReference>
<dbReference type="RefSeq" id="WP_127683919.1">
    <property type="nucleotide sequence ID" value="NZ_SACM01000005.1"/>
</dbReference>
<protein>
    <submittedName>
        <fullName evidence="4">WYL domain-containing protein</fullName>
    </submittedName>
</protein>
<dbReference type="InterPro" id="IPR026881">
    <property type="entry name" value="WYL_dom"/>
</dbReference>
<dbReference type="InterPro" id="IPR057727">
    <property type="entry name" value="WCX_dom"/>
</dbReference>
<sequence>MQASRLLSILMLLQSRGRMTAPALAQALEVSTRTILRDIDQLSAAGVPLWGQPGRQGGFQLQAGWSTALTGMTEPEAQALLLAGLPGAAAELGLGGAAVSARLKLLASVPLPLRDLSNRVAQRLHLDPLDWYRAPDEPRFLQEVAHAVWHAQRLRLRYASWTGEAERTLEPLGLVIKAGAWYLVARRAAQTAGRTYRTYRLASIQALRATGEGFERPADFDLPTWWRESAQRFEAELRRLEVRVRVTPRGLGWLRNARLLHAPLPAPPEGQGTELSLAFESEEMAARQLLAFGAELEVLAPEGVRQAVADQARAVGALYARPRRA</sequence>
<keyword evidence="2" id="KW-0804">Transcription</keyword>
<proteinExistence type="predicted"/>
<dbReference type="PIRSF" id="PIRSF016838">
    <property type="entry name" value="PafC"/>
    <property type="match status" value="1"/>
</dbReference>
<organism evidence="4 5">
    <name type="scientific">Inhella crocodyli</name>
    <dbReference type="NCBI Taxonomy" id="2499851"/>
    <lineage>
        <taxon>Bacteria</taxon>
        <taxon>Pseudomonadati</taxon>
        <taxon>Pseudomonadota</taxon>
        <taxon>Betaproteobacteria</taxon>
        <taxon>Burkholderiales</taxon>
        <taxon>Sphaerotilaceae</taxon>
        <taxon>Inhella</taxon>
    </lineage>
</organism>
<dbReference type="SUPFAM" id="SSF46785">
    <property type="entry name" value="Winged helix' DNA-binding domain"/>
    <property type="match status" value="1"/>
</dbReference>
<dbReference type="InterPro" id="IPR036388">
    <property type="entry name" value="WH-like_DNA-bd_sf"/>
</dbReference>
<dbReference type="InterPro" id="IPR001034">
    <property type="entry name" value="DeoR_HTH"/>
</dbReference>
<reference evidence="4 5" key="1">
    <citation type="submission" date="2019-01" db="EMBL/GenBank/DDBJ databases">
        <authorList>
            <person name="Chen W.-M."/>
        </authorList>
    </citation>
    <scope>NUCLEOTIDE SEQUENCE [LARGE SCALE GENOMIC DNA]</scope>
    <source>
        <strain evidence="4 5">CCP-18</strain>
    </source>
</reference>
<comment type="caution">
    <text evidence="4">The sequence shown here is derived from an EMBL/GenBank/DDBJ whole genome shotgun (WGS) entry which is preliminary data.</text>
</comment>
<dbReference type="Pfam" id="PF25583">
    <property type="entry name" value="WCX"/>
    <property type="match status" value="1"/>
</dbReference>
<name>A0A3S2XRJ8_9BURK</name>
<dbReference type="OrthoDB" id="9807255at2"/>
<evidence type="ECO:0000259" key="3">
    <source>
        <dbReference type="PROSITE" id="PS51000"/>
    </source>
</evidence>